<accession>A0A8X6RXB9</accession>
<name>A0A8X6RXB9_TRICX</name>
<sequence length="78" mass="8600">MLPVLYGPSLIRKMLGSCLGLHVHKISQQHKMSASWLTSDWFVTIPQLRLTSCGIVFKAVWASVPVHAIQSLTQCPGV</sequence>
<evidence type="ECO:0000313" key="2">
    <source>
        <dbReference type="Proteomes" id="UP000887159"/>
    </source>
</evidence>
<evidence type="ECO:0000313" key="1">
    <source>
        <dbReference type="EMBL" id="GFY00645.1"/>
    </source>
</evidence>
<reference evidence="1" key="1">
    <citation type="submission" date="2020-08" db="EMBL/GenBank/DDBJ databases">
        <title>Multicomponent nature underlies the extraordinary mechanical properties of spider dragline silk.</title>
        <authorList>
            <person name="Kono N."/>
            <person name="Nakamura H."/>
            <person name="Mori M."/>
            <person name="Yoshida Y."/>
            <person name="Ohtoshi R."/>
            <person name="Malay A.D."/>
            <person name="Moran D.A.P."/>
            <person name="Tomita M."/>
            <person name="Numata K."/>
            <person name="Arakawa K."/>
        </authorList>
    </citation>
    <scope>NUCLEOTIDE SEQUENCE</scope>
</reference>
<keyword evidence="2" id="KW-1185">Reference proteome</keyword>
<proteinExistence type="predicted"/>
<organism evidence="1 2">
    <name type="scientific">Trichonephila clavipes</name>
    <name type="common">Golden silk orbweaver</name>
    <name type="synonym">Nephila clavipes</name>
    <dbReference type="NCBI Taxonomy" id="2585209"/>
    <lineage>
        <taxon>Eukaryota</taxon>
        <taxon>Metazoa</taxon>
        <taxon>Ecdysozoa</taxon>
        <taxon>Arthropoda</taxon>
        <taxon>Chelicerata</taxon>
        <taxon>Arachnida</taxon>
        <taxon>Araneae</taxon>
        <taxon>Araneomorphae</taxon>
        <taxon>Entelegynae</taxon>
        <taxon>Araneoidea</taxon>
        <taxon>Nephilidae</taxon>
        <taxon>Trichonephila</taxon>
    </lineage>
</organism>
<comment type="caution">
    <text evidence="1">The sequence shown here is derived from an EMBL/GenBank/DDBJ whole genome shotgun (WGS) entry which is preliminary data.</text>
</comment>
<dbReference type="Proteomes" id="UP000887159">
    <property type="component" value="Unassembled WGS sequence"/>
</dbReference>
<gene>
    <name evidence="1" type="ORF">TNCV_2140391</name>
</gene>
<dbReference type="EMBL" id="BMAU01021221">
    <property type="protein sequence ID" value="GFY00645.1"/>
    <property type="molecule type" value="Genomic_DNA"/>
</dbReference>
<protein>
    <submittedName>
        <fullName evidence="1">Uncharacterized protein</fullName>
    </submittedName>
</protein>
<dbReference type="AlphaFoldDB" id="A0A8X6RXB9"/>